<comment type="cofactor">
    <cofactor evidence="1 5">
        <name>FAD</name>
        <dbReference type="ChEBI" id="CHEBI:57692"/>
    </cofactor>
</comment>
<feature type="binding site" evidence="5">
    <location>
        <position position="269"/>
    </location>
    <ligand>
        <name>FAD</name>
        <dbReference type="ChEBI" id="CHEBI:57692"/>
    </ligand>
</feature>
<dbReference type="PANTHER" id="PTHR11552">
    <property type="entry name" value="GLUCOSE-METHANOL-CHOLINE GMC OXIDOREDUCTASE"/>
    <property type="match status" value="1"/>
</dbReference>
<evidence type="ECO:0000259" key="6">
    <source>
        <dbReference type="PROSITE" id="PS00624"/>
    </source>
</evidence>
<evidence type="ECO:0000256" key="2">
    <source>
        <dbReference type="ARBA" id="ARBA00010790"/>
    </source>
</evidence>
<protein>
    <recommendedName>
        <fullName evidence="6">Glucose-methanol-choline oxidoreductase N-terminal domain-containing protein</fullName>
    </recommendedName>
</protein>
<organism evidence="7 8">
    <name type="scientific">Petrolisthes manimaculis</name>
    <dbReference type="NCBI Taxonomy" id="1843537"/>
    <lineage>
        <taxon>Eukaryota</taxon>
        <taxon>Metazoa</taxon>
        <taxon>Ecdysozoa</taxon>
        <taxon>Arthropoda</taxon>
        <taxon>Crustacea</taxon>
        <taxon>Multicrustacea</taxon>
        <taxon>Malacostraca</taxon>
        <taxon>Eumalacostraca</taxon>
        <taxon>Eucarida</taxon>
        <taxon>Decapoda</taxon>
        <taxon>Pleocyemata</taxon>
        <taxon>Anomura</taxon>
        <taxon>Galatheoidea</taxon>
        <taxon>Porcellanidae</taxon>
        <taxon>Petrolisthes</taxon>
    </lineage>
</organism>
<dbReference type="AlphaFoldDB" id="A0AAE1P552"/>
<dbReference type="Pfam" id="PF00732">
    <property type="entry name" value="GMC_oxred_N"/>
    <property type="match status" value="1"/>
</dbReference>
<feature type="binding site" evidence="5">
    <location>
        <position position="131"/>
    </location>
    <ligand>
        <name>FAD</name>
        <dbReference type="ChEBI" id="CHEBI:57692"/>
    </ligand>
</feature>
<gene>
    <name evidence="7" type="ORF">Pmani_026216</name>
</gene>
<dbReference type="GO" id="GO:0016614">
    <property type="term" value="F:oxidoreductase activity, acting on CH-OH group of donors"/>
    <property type="evidence" value="ECO:0007669"/>
    <property type="project" value="InterPro"/>
</dbReference>
<feature type="binding site" evidence="5">
    <location>
        <begin position="545"/>
        <end position="546"/>
    </location>
    <ligand>
        <name>FAD</name>
        <dbReference type="ChEBI" id="CHEBI:57692"/>
    </ligand>
</feature>
<accession>A0AAE1P552</accession>
<dbReference type="Gene3D" id="3.30.560.10">
    <property type="entry name" value="Glucose Oxidase, domain 3"/>
    <property type="match status" value="1"/>
</dbReference>
<name>A0AAE1P552_9EUCA</name>
<dbReference type="EMBL" id="JAWZYT010002851">
    <property type="protein sequence ID" value="KAK4301658.1"/>
    <property type="molecule type" value="Genomic_DNA"/>
</dbReference>
<feature type="binding site" evidence="5">
    <location>
        <begin position="139"/>
        <end position="142"/>
    </location>
    <ligand>
        <name>FAD</name>
        <dbReference type="ChEBI" id="CHEBI:57692"/>
    </ligand>
</feature>
<dbReference type="PIRSF" id="PIRSF000137">
    <property type="entry name" value="Alcohol_oxidase"/>
    <property type="match status" value="1"/>
</dbReference>
<evidence type="ECO:0000256" key="3">
    <source>
        <dbReference type="ARBA" id="ARBA00022630"/>
    </source>
</evidence>
<dbReference type="Proteomes" id="UP001292094">
    <property type="component" value="Unassembled WGS sequence"/>
</dbReference>
<evidence type="ECO:0000256" key="4">
    <source>
        <dbReference type="ARBA" id="ARBA00022827"/>
    </source>
</evidence>
<evidence type="ECO:0000256" key="1">
    <source>
        <dbReference type="ARBA" id="ARBA00001974"/>
    </source>
</evidence>
<dbReference type="InterPro" id="IPR007867">
    <property type="entry name" value="GMC_OxRtase_C"/>
</dbReference>
<dbReference type="InterPro" id="IPR012132">
    <property type="entry name" value="GMC_OxRdtase"/>
</dbReference>
<evidence type="ECO:0000313" key="7">
    <source>
        <dbReference type="EMBL" id="KAK4301658.1"/>
    </source>
</evidence>
<dbReference type="PROSITE" id="PS00624">
    <property type="entry name" value="GMC_OXRED_2"/>
    <property type="match status" value="1"/>
</dbReference>
<proteinExistence type="inferred from homology"/>
<dbReference type="SUPFAM" id="SSF54373">
    <property type="entry name" value="FAD-linked reductases, C-terminal domain"/>
    <property type="match status" value="1"/>
</dbReference>
<keyword evidence="4 5" id="KW-0274">FAD</keyword>
<dbReference type="Pfam" id="PF05199">
    <property type="entry name" value="GMC_oxred_C"/>
    <property type="match status" value="1"/>
</dbReference>
<sequence length="628" mass="70059">MLNFLSSIPTTLTLVTLLPMGRLILQSIMKESRQVEGKFSRPEAFNHYYDFIVVGAGTAGSVLASRLSEVSGWRVLVIEAGGPPPPESYVPGLVSLFYFRGNNNWEYMTVPQKHGLKNFQNRQAVIPHARVIGGGSTTNGMVYVRGNRRDYDGWASLGNEGWDYASVLPYFKKAEDYKGHLTPYNAEFHGRGGPIAVTPEPKTGKLARAFLKAGTELGYDVVDPNAAEQMGFASPEYNTCGGLRCSTAWAYLRPAATKPNLHILHSSTVLKILFNKHKRATGVVYRYRGQVMTAIAKREVIVSAGALASPKVLMLSGIGAPHHLREHKVKVVAEVAGVGQNLQDHVAVYGLAWTLPPNTLSMDDAFTYDAMATYVHHKTGPWTAPLGEYASAWVKVGKEGDPLYPNIQLYLSPAAFSMDLGLFLPYIYNYDQQRYLEYARPLFGRPGFTINLYLLRPKSRGAVFLRSKDPLARPVIDPNYLSHPDDTRDLIKGVKFVMELGNTTILRKKFKAKFHDKVLPGCEGLRFSSYEYWHCYVKHMASTFWHPVGTCKMGPDDDPYAVVDSRLRVRGVRGLRVVDASIMPILVSGNTNAPTVMIAEKAADIIKEDWYHQQQQHQQQQHQSHNRA</sequence>
<keyword evidence="8" id="KW-1185">Reference proteome</keyword>
<dbReference type="InterPro" id="IPR036188">
    <property type="entry name" value="FAD/NAD-bd_sf"/>
</dbReference>
<dbReference type="InterPro" id="IPR000172">
    <property type="entry name" value="GMC_OxRdtase_N"/>
</dbReference>
<evidence type="ECO:0000256" key="5">
    <source>
        <dbReference type="PIRSR" id="PIRSR000137-2"/>
    </source>
</evidence>
<dbReference type="GO" id="GO:0050660">
    <property type="term" value="F:flavin adenine dinucleotide binding"/>
    <property type="evidence" value="ECO:0007669"/>
    <property type="project" value="InterPro"/>
</dbReference>
<feature type="domain" description="Glucose-methanol-choline oxidoreductase N-terminal" evidence="6">
    <location>
        <begin position="305"/>
        <end position="319"/>
    </location>
</feature>
<comment type="similarity">
    <text evidence="2">Belongs to the GMC oxidoreductase family.</text>
</comment>
<evidence type="ECO:0000313" key="8">
    <source>
        <dbReference type="Proteomes" id="UP001292094"/>
    </source>
</evidence>
<dbReference type="SUPFAM" id="SSF51905">
    <property type="entry name" value="FAD/NAD(P)-binding domain"/>
    <property type="match status" value="1"/>
</dbReference>
<dbReference type="Gene3D" id="3.50.50.60">
    <property type="entry name" value="FAD/NAD(P)-binding domain"/>
    <property type="match status" value="1"/>
</dbReference>
<dbReference type="PANTHER" id="PTHR11552:SF147">
    <property type="entry name" value="CHOLINE DEHYDROGENASE, MITOCHONDRIAL"/>
    <property type="match status" value="1"/>
</dbReference>
<keyword evidence="3" id="KW-0285">Flavoprotein</keyword>
<reference evidence="7" key="1">
    <citation type="submission" date="2023-11" db="EMBL/GenBank/DDBJ databases">
        <title>Genome assemblies of two species of porcelain crab, Petrolisthes cinctipes and Petrolisthes manimaculis (Anomura: Porcellanidae).</title>
        <authorList>
            <person name="Angst P."/>
        </authorList>
    </citation>
    <scope>NUCLEOTIDE SEQUENCE</scope>
    <source>
        <strain evidence="7">PB745_02</strain>
        <tissue evidence="7">Gill</tissue>
    </source>
</reference>
<comment type="caution">
    <text evidence="7">The sequence shown here is derived from an EMBL/GenBank/DDBJ whole genome shotgun (WGS) entry which is preliminary data.</text>
</comment>